<reference evidence="1" key="1">
    <citation type="submission" date="2020-03" db="EMBL/GenBank/DDBJ databases">
        <title>The deep terrestrial virosphere.</title>
        <authorList>
            <person name="Holmfeldt K."/>
            <person name="Nilsson E."/>
            <person name="Simone D."/>
            <person name="Lopez-Fernandez M."/>
            <person name="Wu X."/>
            <person name="de Brujin I."/>
            <person name="Lundin D."/>
            <person name="Andersson A."/>
            <person name="Bertilsson S."/>
            <person name="Dopson M."/>
        </authorList>
    </citation>
    <scope>NUCLEOTIDE SEQUENCE</scope>
    <source>
        <strain evidence="1">MM415B04067</strain>
    </source>
</reference>
<sequence>MPRYDYLCPEGHCVERTNSYDVSTIPCPICNKQAIRQSVYLFTPVTETGVKVSRLNPTPRNEKRYDVTLFQEACAEREYSHKKAEESVQHALPSENLWQTAKKRADAILKGDAPPVKAQTRFKEK</sequence>
<accession>A0A6M3LJZ6</accession>
<protein>
    <submittedName>
        <fullName evidence="1">Uncharacterized protein</fullName>
    </submittedName>
</protein>
<organism evidence="1">
    <name type="scientific">viral metagenome</name>
    <dbReference type="NCBI Taxonomy" id="1070528"/>
    <lineage>
        <taxon>unclassified sequences</taxon>
        <taxon>metagenomes</taxon>
        <taxon>organismal metagenomes</taxon>
    </lineage>
</organism>
<name>A0A6M3LJZ6_9ZZZZ</name>
<dbReference type="EMBL" id="MT143189">
    <property type="protein sequence ID" value="QJA93942.1"/>
    <property type="molecule type" value="Genomic_DNA"/>
</dbReference>
<dbReference type="AlphaFoldDB" id="A0A6M3LJZ6"/>
<proteinExistence type="predicted"/>
<gene>
    <name evidence="1" type="ORF">MM415B04067_0009</name>
</gene>
<evidence type="ECO:0000313" key="1">
    <source>
        <dbReference type="EMBL" id="QJA93942.1"/>
    </source>
</evidence>